<dbReference type="Proteomes" id="UP000608594">
    <property type="component" value="Unassembled WGS sequence"/>
</dbReference>
<evidence type="ECO:0000259" key="8">
    <source>
        <dbReference type="Pfam" id="PF02470"/>
    </source>
</evidence>
<evidence type="ECO:0000256" key="4">
    <source>
        <dbReference type="ARBA" id="ARBA00022692"/>
    </source>
</evidence>
<keyword evidence="4 7" id="KW-0812">Transmembrane</keyword>
<reference evidence="9" key="1">
    <citation type="submission" date="2020-08" db="EMBL/GenBank/DDBJ databases">
        <title>Paracoccus amoyensis sp. nov., isolated from the surface seawater at coast of Xiamen, Fujian.</title>
        <authorList>
            <person name="Lyu L."/>
        </authorList>
    </citation>
    <scope>NUCLEOTIDE SEQUENCE</scope>
    <source>
        <strain evidence="9">11-3</strain>
    </source>
</reference>
<evidence type="ECO:0000256" key="3">
    <source>
        <dbReference type="ARBA" id="ARBA00022519"/>
    </source>
</evidence>
<keyword evidence="5 7" id="KW-1133">Transmembrane helix</keyword>
<keyword evidence="3" id="KW-0997">Cell inner membrane</keyword>
<evidence type="ECO:0000256" key="5">
    <source>
        <dbReference type="ARBA" id="ARBA00022989"/>
    </source>
</evidence>
<proteinExistence type="predicted"/>
<sequence>MSDESAQHPQPLKPASPVRKTAKRAAQAGLSVIWLVPILALVVTLAIALNAYSNRGPLIEIEFSDATGVKPGETTLRFREITVGQVESVRFTPDLSKVIVEIRVEKEIARYIDDDAAFWIVRPQVTAQGVTRLDTVLSGSFIEGYWNAEVTAPKTHFIGLARPPLIREDAKGTWVTLSMENADGVTEGAPVLYRGLQVGRMENLRLSENDDMVIADAFIEAPHDGKLTTSTVFWNTSGFSLSLGVRGVAFNVSSLSSLLQGGVAFDTLVSGGQQVEAGHIFPMQPDEDTARNDILAGNPGDVLYLTMYVNDSLQGLEKGAAVEFQGLNIGQVNGLAVVIQNATDPNNEPEVMQQVTLAISPGRLGLDPGATKEDALAFLEQAVEGGLRARVASAGLLGLSLKVELVQIDDAEPASIDMAGDPNPIMPSVEGNLEDFTASAEGFLNRIGNLPLEDVLKSATNMMDSVTAIANSQDTRAIPGALRETLDQAQAAATDISGITKELREKDTAASISRLVEEASAAAESIKLAAADAPEMVRQIDAAAAKMEEFGFAEISAQAEGILADIRAILGTEDAEQLPRNLSNTLEAASGLLNDLRDGNAAGSLNNALDSASTAADEISKAVQDLPQLVQRLQATAARADAVLAAYGDRSAFNNEAIGMLRELRRATASFGSLARMIERNPQAFILGR</sequence>
<organism evidence="9 10">
    <name type="scientific">Paracoccus amoyensis</name>
    <dbReference type="NCBI Taxonomy" id="2760093"/>
    <lineage>
        <taxon>Bacteria</taxon>
        <taxon>Pseudomonadati</taxon>
        <taxon>Pseudomonadota</taxon>
        <taxon>Alphaproteobacteria</taxon>
        <taxon>Rhodobacterales</taxon>
        <taxon>Paracoccaceae</taxon>
        <taxon>Paracoccus</taxon>
    </lineage>
</organism>
<comment type="subcellular location">
    <subcellularLocation>
        <location evidence="1">Cell inner membrane</location>
    </subcellularLocation>
</comment>
<dbReference type="EMBL" id="JACOQL010000002">
    <property type="protein sequence ID" value="MBC9246272.1"/>
    <property type="molecule type" value="Genomic_DNA"/>
</dbReference>
<name>A0A926GDE2_9RHOB</name>
<evidence type="ECO:0000313" key="10">
    <source>
        <dbReference type="Proteomes" id="UP000608594"/>
    </source>
</evidence>
<accession>A0A926GDE2</accession>
<evidence type="ECO:0000256" key="6">
    <source>
        <dbReference type="ARBA" id="ARBA00023136"/>
    </source>
</evidence>
<dbReference type="GO" id="GO:0005886">
    <property type="term" value="C:plasma membrane"/>
    <property type="evidence" value="ECO:0007669"/>
    <property type="project" value="UniProtKB-SubCell"/>
</dbReference>
<evidence type="ECO:0000256" key="1">
    <source>
        <dbReference type="ARBA" id="ARBA00004533"/>
    </source>
</evidence>
<dbReference type="InterPro" id="IPR003399">
    <property type="entry name" value="Mce/MlaD"/>
</dbReference>
<dbReference type="Pfam" id="PF02470">
    <property type="entry name" value="MlaD"/>
    <property type="match status" value="2"/>
</dbReference>
<feature type="transmembrane region" description="Helical" evidence="7">
    <location>
        <begin position="28"/>
        <end position="52"/>
    </location>
</feature>
<dbReference type="AlphaFoldDB" id="A0A926GDE2"/>
<keyword evidence="2" id="KW-1003">Cell membrane</keyword>
<evidence type="ECO:0000256" key="7">
    <source>
        <dbReference type="SAM" id="Phobius"/>
    </source>
</evidence>
<dbReference type="PANTHER" id="PTHR30462">
    <property type="entry name" value="INTERMEMBRANE TRANSPORT PROTEIN PQIB-RELATED"/>
    <property type="match status" value="1"/>
</dbReference>
<dbReference type="InterPro" id="IPR051800">
    <property type="entry name" value="PqiA-PqiB_transport"/>
</dbReference>
<gene>
    <name evidence="9" type="ORF">H4P12_05990</name>
</gene>
<evidence type="ECO:0000313" key="9">
    <source>
        <dbReference type="EMBL" id="MBC9246272.1"/>
    </source>
</evidence>
<comment type="caution">
    <text evidence="9">The sequence shown here is derived from an EMBL/GenBank/DDBJ whole genome shotgun (WGS) entry which is preliminary data.</text>
</comment>
<feature type="domain" description="Mce/MlaD" evidence="8">
    <location>
        <begin position="175"/>
        <end position="232"/>
    </location>
</feature>
<keyword evidence="10" id="KW-1185">Reference proteome</keyword>
<dbReference type="PANTHER" id="PTHR30462:SF2">
    <property type="entry name" value="INTERMEMBRANE TRANSPORT PROTEIN PQIB"/>
    <property type="match status" value="1"/>
</dbReference>
<evidence type="ECO:0000256" key="2">
    <source>
        <dbReference type="ARBA" id="ARBA00022475"/>
    </source>
</evidence>
<keyword evidence="6 7" id="KW-0472">Membrane</keyword>
<protein>
    <submittedName>
        <fullName evidence="9">MCE family protein</fullName>
    </submittedName>
</protein>
<feature type="domain" description="Mce/MlaD" evidence="8">
    <location>
        <begin position="56"/>
        <end position="133"/>
    </location>
</feature>
<dbReference type="RefSeq" id="WP_187792734.1">
    <property type="nucleotide sequence ID" value="NZ_JACOQL010000002.1"/>
</dbReference>